<dbReference type="PATRIC" id="fig|991778.3.peg.1513"/>
<reference evidence="1 2" key="1">
    <citation type="journal article" date="2013" name="Mar. Genomics">
        <title>Expression of sulfatases in Rhodopirellula baltica and the diversity of sulfatases in the genus Rhodopirellula.</title>
        <authorList>
            <person name="Wegner C.E."/>
            <person name="Richter-Heitmann T."/>
            <person name="Klindworth A."/>
            <person name="Klockow C."/>
            <person name="Richter M."/>
            <person name="Achstetter T."/>
            <person name="Glockner F.O."/>
            <person name="Harder J."/>
        </authorList>
    </citation>
    <scope>NUCLEOTIDE SEQUENCE [LARGE SCALE GENOMIC DNA]</scope>
    <source>
        <strain evidence="1 2">WH47</strain>
    </source>
</reference>
<name>F2AP15_RHOBT</name>
<sequence>MAIGLSVNSPPCVVVCKFLSISKVGVEQCHHKHLLFSKHLEMIPR</sequence>
<evidence type="ECO:0000313" key="1">
    <source>
        <dbReference type="EMBL" id="EGF28576.1"/>
    </source>
</evidence>
<dbReference type="AlphaFoldDB" id="F2AP15"/>
<protein>
    <submittedName>
        <fullName evidence="1">Uncharacterized protein</fullName>
    </submittedName>
</protein>
<proteinExistence type="predicted"/>
<organism evidence="1 2">
    <name type="scientific">Rhodopirellula baltica WH47</name>
    <dbReference type="NCBI Taxonomy" id="991778"/>
    <lineage>
        <taxon>Bacteria</taxon>
        <taxon>Pseudomonadati</taxon>
        <taxon>Planctomycetota</taxon>
        <taxon>Planctomycetia</taxon>
        <taxon>Pirellulales</taxon>
        <taxon>Pirellulaceae</taxon>
        <taxon>Rhodopirellula</taxon>
    </lineage>
</organism>
<comment type="caution">
    <text evidence="1">The sequence shown here is derived from an EMBL/GenBank/DDBJ whole genome shotgun (WGS) entry which is preliminary data.</text>
</comment>
<accession>F2AP15</accession>
<dbReference type="EMBL" id="AFAR01000077">
    <property type="protein sequence ID" value="EGF28576.1"/>
    <property type="molecule type" value="Genomic_DNA"/>
</dbReference>
<gene>
    <name evidence="1" type="ORF">RBWH47_03035</name>
</gene>
<dbReference type="Proteomes" id="UP000006222">
    <property type="component" value="Unassembled WGS sequence"/>
</dbReference>
<evidence type="ECO:0000313" key="2">
    <source>
        <dbReference type="Proteomes" id="UP000006222"/>
    </source>
</evidence>